<keyword evidence="1" id="KW-0472">Membrane</keyword>
<keyword evidence="1" id="KW-1133">Transmembrane helix</keyword>
<sequence>MIFDALRNIGIIVIFAGGIYSFHRIRKQNEYSQLRERGLCPNLNVIHLLPAFFRKKDDPIKRIHTRLSKIGLWHAFLVPFGILGYAYFTAFIEFSLSK</sequence>
<dbReference type="PATRIC" id="fig|989403.3.peg.1130"/>
<organism evidence="2 3">
    <name type="scientific">Pseudovibrio axinellae</name>
    <dbReference type="NCBI Taxonomy" id="989403"/>
    <lineage>
        <taxon>Bacteria</taxon>
        <taxon>Pseudomonadati</taxon>
        <taxon>Pseudomonadota</taxon>
        <taxon>Alphaproteobacteria</taxon>
        <taxon>Hyphomicrobiales</taxon>
        <taxon>Stappiaceae</taxon>
        <taxon>Pseudovibrio</taxon>
    </lineage>
</organism>
<keyword evidence="3" id="KW-1185">Reference proteome</keyword>
<name>A0A161XGT4_9HYPH</name>
<dbReference type="AlphaFoldDB" id="A0A161XGT4"/>
<gene>
    <name evidence="2" type="ORF">PsAD2_01050</name>
</gene>
<evidence type="ECO:0000313" key="3">
    <source>
        <dbReference type="Proteomes" id="UP000076577"/>
    </source>
</evidence>
<dbReference type="Proteomes" id="UP000076577">
    <property type="component" value="Unassembled WGS sequence"/>
</dbReference>
<reference evidence="2 3" key="1">
    <citation type="journal article" date="2016" name="Front. Microbiol.">
        <title>Comparative Genomic Analysis Reveals a Diverse Repertoire of Genes Involved in Prokaryote-Eukaryote Interactions within the Pseudovibrio Genus.</title>
        <authorList>
            <person name="Romano S."/>
            <person name="Fernandez-Guerra A."/>
            <person name="Reen F.J."/>
            <person name="Glockner F.O."/>
            <person name="Crowley S.P."/>
            <person name="O'Sullivan O."/>
            <person name="Cotter P.D."/>
            <person name="Adams C."/>
            <person name="Dobson A.D."/>
            <person name="O'Gara F."/>
        </authorList>
    </citation>
    <scope>NUCLEOTIDE SEQUENCE [LARGE SCALE GENOMIC DNA]</scope>
    <source>
        <strain evidence="2 3">Ad2</strain>
    </source>
</reference>
<keyword evidence="1" id="KW-0812">Transmembrane</keyword>
<proteinExistence type="predicted"/>
<evidence type="ECO:0000313" key="2">
    <source>
        <dbReference type="EMBL" id="KZL21058.1"/>
    </source>
</evidence>
<evidence type="ECO:0000256" key="1">
    <source>
        <dbReference type="SAM" id="Phobius"/>
    </source>
</evidence>
<protein>
    <submittedName>
        <fullName evidence="2">Uncharacterized protein</fullName>
    </submittedName>
</protein>
<dbReference type="EMBL" id="LMCB01000005">
    <property type="protein sequence ID" value="KZL21058.1"/>
    <property type="molecule type" value="Genomic_DNA"/>
</dbReference>
<feature type="transmembrane region" description="Helical" evidence="1">
    <location>
        <begin position="70"/>
        <end position="92"/>
    </location>
</feature>
<comment type="caution">
    <text evidence="2">The sequence shown here is derived from an EMBL/GenBank/DDBJ whole genome shotgun (WGS) entry which is preliminary data.</text>
</comment>
<feature type="transmembrane region" description="Helical" evidence="1">
    <location>
        <begin position="6"/>
        <end position="25"/>
    </location>
</feature>
<accession>A0A161XGT4</accession>